<organism evidence="1 2">
    <name type="scientific">Lapidilactobacillus mulanensis</name>
    <dbReference type="NCBI Taxonomy" id="2485999"/>
    <lineage>
        <taxon>Bacteria</taxon>
        <taxon>Bacillati</taxon>
        <taxon>Bacillota</taxon>
        <taxon>Bacilli</taxon>
        <taxon>Lactobacillales</taxon>
        <taxon>Lactobacillaceae</taxon>
        <taxon>Lapidilactobacillus</taxon>
    </lineage>
</organism>
<protein>
    <submittedName>
        <fullName evidence="1">DUF859 family phage minor structural protein</fullName>
    </submittedName>
</protein>
<dbReference type="Proteomes" id="UP001597244">
    <property type="component" value="Unassembled WGS sequence"/>
</dbReference>
<proteinExistence type="predicted"/>
<evidence type="ECO:0000313" key="1">
    <source>
        <dbReference type="EMBL" id="MFD1466467.1"/>
    </source>
</evidence>
<dbReference type="InterPro" id="IPR008577">
    <property type="entry name" value="DUF859"/>
</dbReference>
<evidence type="ECO:0000313" key="2">
    <source>
        <dbReference type="Proteomes" id="UP001597244"/>
    </source>
</evidence>
<dbReference type="EMBL" id="JBHTOF010000103">
    <property type="protein sequence ID" value="MFD1466467.1"/>
    <property type="molecule type" value="Genomic_DNA"/>
</dbReference>
<sequence>MSLSGSASGTKVGGWQITMKWSATQNVANNTSTITATAYLVSAATWNINAANKSGYITIDGQKGTFSHNPTTGGGNTQTLGTVTKTVSHAANGTKSLTIGFSYSLNITSGSYGYLGAFSGSSKITLNTIPRASTFITDKSTYEMDSNVTMKITAAAAGFSHKVWINYGSKRIQVLNNPATGVNVNFTPKLSDFAGQIASATSGYGSFELETYSGSTKIGSYKQTRYLTIPTSVIPTTSAVSIAEGNTKVGAVLGDGVNFAQDMSVLNISISAAGVLDSWITASETVIGSTAYPSTTNNGRSVTIDLKGQPIAPAQYTIKVRTKDSRGRWSAYITKSITILPYANPQIVLSGERINAEGKADDDGTIVKLIVKGSVSNLANKNAHDIMLQYKTIDGTEWMSITHGITAYAIDNVVNVNNISVDQAYQFQITVTDSFSAATFMLSVPTVYTTVDYRAGGKGIAFGQVSTQDGFVVGSKMPFYIMQNTVDGNLVNFIDADYGSLGGISPTLIARLNSVGQLLWSGAVYMNATQTITPSIPMVNCLSGWELVWSQFNTSTGEGSNSQYVYFRVPKSHATDHGGAGVNCTWNSDTKQPIFKYVYISNETIKGYVTNDTAPNNGYVLREVRAY</sequence>
<reference evidence="2" key="1">
    <citation type="journal article" date="2019" name="Int. J. Syst. Evol. Microbiol.">
        <title>The Global Catalogue of Microorganisms (GCM) 10K type strain sequencing project: providing services to taxonomists for standard genome sequencing and annotation.</title>
        <authorList>
            <consortium name="The Broad Institute Genomics Platform"/>
            <consortium name="The Broad Institute Genome Sequencing Center for Infectious Disease"/>
            <person name="Wu L."/>
            <person name="Ma J."/>
        </authorList>
    </citation>
    <scope>NUCLEOTIDE SEQUENCE [LARGE SCALE GENOMIC DNA]</scope>
    <source>
        <strain evidence="2">CCM 8951</strain>
    </source>
</reference>
<accession>A0ABW4DQZ8</accession>
<gene>
    <name evidence="1" type="ORF">ACFQ4L_10380</name>
</gene>
<name>A0ABW4DQZ8_9LACO</name>
<comment type="caution">
    <text evidence="1">The sequence shown here is derived from an EMBL/GenBank/DDBJ whole genome shotgun (WGS) entry which is preliminary data.</text>
</comment>
<keyword evidence="2" id="KW-1185">Reference proteome</keyword>
<dbReference type="RefSeq" id="WP_125577447.1">
    <property type="nucleotide sequence ID" value="NZ_JBHTOF010000103.1"/>
</dbReference>
<dbReference type="Pfam" id="PF05895">
    <property type="entry name" value="DUF859"/>
    <property type="match status" value="1"/>
</dbReference>